<dbReference type="AlphaFoldDB" id="A0A1U7NIH0"/>
<comment type="similarity">
    <text evidence="1">Belongs to the DtxR/MntR family.</text>
</comment>
<proteinExistence type="inferred from homology"/>
<dbReference type="InterPro" id="IPR036388">
    <property type="entry name" value="WH-like_DNA-bd_sf"/>
</dbReference>
<dbReference type="Pfam" id="PF02742">
    <property type="entry name" value="Fe_dep_repr_C"/>
    <property type="match status" value="1"/>
</dbReference>
<dbReference type="PANTHER" id="PTHR33238">
    <property type="entry name" value="IRON (METAL) DEPENDENT REPRESSOR, DTXR FAMILY"/>
    <property type="match status" value="1"/>
</dbReference>
<dbReference type="Gene3D" id="1.10.10.10">
    <property type="entry name" value="Winged helix-like DNA-binding domain superfamily/Winged helix DNA-binding domain"/>
    <property type="match status" value="1"/>
</dbReference>
<evidence type="ECO:0000256" key="2">
    <source>
        <dbReference type="ARBA" id="ARBA00023015"/>
    </source>
</evidence>
<dbReference type="InterPro" id="IPR001367">
    <property type="entry name" value="Fe_dep_repressor"/>
</dbReference>
<dbReference type="PANTHER" id="PTHR33238:SF7">
    <property type="entry name" value="IRON-DEPENDENT TRANSCRIPTIONAL REGULATOR"/>
    <property type="match status" value="1"/>
</dbReference>
<dbReference type="InterPro" id="IPR036390">
    <property type="entry name" value="WH_DNA-bd_sf"/>
</dbReference>
<organism evidence="6 7">
    <name type="scientific">Ileibacterium valens</name>
    <dbReference type="NCBI Taxonomy" id="1862668"/>
    <lineage>
        <taxon>Bacteria</taxon>
        <taxon>Bacillati</taxon>
        <taxon>Bacillota</taxon>
        <taxon>Erysipelotrichia</taxon>
        <taxon>Erysipelotrichales</taxon>
        <taxon>Erysipelotrichaceae</taxon>
        <taxon>Ileibacterium</taxon>
    </lineage>
</organism>
<dbReference type="Gene3D" id="1.10.60.10">
    <property type="entry name" value="Iron dependent repressor, metal binding and dimerisation domain"/>
    <property type="match status" value="1"/>
</dbReference>
<dbReference type="PROSITE" id="PS50944">
    <property type="entry name" value="HTH_DTXR"/>
    <property type="match status" value="1"/>
</dbReference>
<dbReference type="SUPFAM" id="SSF47979">
    <property type="entry name" value="Iron-dependent repressor protein, dimerization domain"/>
    <property type="match status" value="1"/>
</dbReference>
<evidence type="ECO:0000313" key="6">
    <source>
        <dbReference type="EMBL" id="OLU42320.1"/>
    </source>
</evidence>
<dbReference type="InterPro" id="IPR022689">
    <property type="entry name" value="Iron_dep_repressor"/>
</dbReference>
<evidence type="ECO:0000256" key="1">
    <source>
        <dbReference type="ARBA" id="ARBA00007871"/>
    </source>
</evidence>
<dbReference type="RefSeq" id="WP_075817844.1">
    <property type="nucleotide sequence ID" value="NZ_CAPNHH010000016.1"/>
</dbReference>
<evidence type="ECO:0000259" key="5">
    <source>
        <dbReference type="PROSITE" id="PS50944"/>
    </source>
</evidence>
<dbReference type="EMBL" id="MPJW01000061">
    <property type="protein sequence ID" value="OLU42320.1"/>
    <property type="molecule type" value="Genomic_DNA"/>
</dbReference>
<dbReference type="GO" id="GO:0003677">
    <property type="term" value="F:DNA binding"/>
    <property type="evidence" value="ECO:0007669"/>
    <property type="project" value="UniProtKB-KW"/>
</dbReference>
<keyword evidence="4" id="KW-0804">Transcription</keyword>
<dbReference type="GeneID" id="82201969"/>
<dbReference type="InterPro" id="IPR022687">
    <property type="entry name" value="HTH_DTXR"/>
</dbReference>
<sequence length="137" mass="15744">MNKKLPLTESVEDYLESILVLSEQLDHVRSVDVASYLGFSKPSVSHAVKLLQEEGLLQIDPKKYLILTENGKEVAQSTYRRHLFFSEMLENIGVPRDIAQKDACRIEHIISEETFEAIQNFYQKAEQLESKRSDDSN</sequence>
<dbReference type="InterPro" id="IPR050536">
    <property type="entry name" value="DtxR_MntR_Metal-Reg"/>
</dbReference>
<name>A0A1U7NIH0_9FIRM</name>
<keyword evidence="2" id="KW-0805">Transcription regulation</keyword>
<feature type="domain" description="HTH dtxR-type" evidence="5">
    <location>
        <begin position="7"/>
        <end position="68"/>
    </location>
</feature>
<dbReference type="GO" id="GO:0003700">
    <property type="term" value="F:DNA-binding transcription factor activity"/>
    <property type="evidence" value="ECO:0007669"/>
    <property type="project" value="InterPro"/>
</dbReference>
<dbReference type="GO" id="GO:0046914">
    <property type="term" value="F:transition metal ion binding"/>
    <property type="evidence" value="ECO:0007669"/>
    <property type="project" value="InterPro"/>
</dbReference>
<accession>A0A1U7NIH0</accession>
<comment type="caution">
    <text evidence="6">The sequence shown here is derived from an EMBL/GenBank/DDBJ whole genome shotgun (WGS) entry which is preliminary data.</text>
</comment>
<keyword evidence="3" id="KW-0238">DNA-binding</keyword>
<gene>
    <name evidence="6" type="ORF">BO222_01795</name>
</gene>
<evidence type="ECO:0000256" key="4">
    <source>
        <dbReference type="ARBA" id="ARBA00023163"/>
    </source>
</evidence>
<dbReference type="InterPro" id="IPR036421">
    <property type="entry name" value="Fe_dep_repressor_sf"/>
</dbReference>
<protein>
    <submittedName>
        <fullName evidence="6">DtxR family transcriptional regulator</fullName>
    </submittedName>
</protein>
<dbReference type="SUPFAM" id="SSF46785">
    <property type="entry name" value="Winged helix' DNA-binding domain"/>
    <property type="match status" value="1"/>
</dbReference>
<dbReference type="OrthoDB" id="9794394at2"/>
<dbReference type="GO" id="GO:0046983">
    <property type="term" value="F:protein dimerization activity"/>
    <property type="evidence" value="ECO:0007669"/>
    <property type="project" value="InterPro"/>
</dbReference>
<evidence type="ECO:0000313" key="7">
    <source>
        <dbReference type="Proteomes" id="UP000186341"/>
    </source>
</evidence>
<keyword evidence="7" id="KW-1185">Reference proteome</keyword>
<evidence type="ECO:0000256" key="3">
    <source>
        <dbReference type="ARBA" id="ARBA00023125"/>
    </source>
</evidence>
<reference evidence="6 7" key="1">
    <citation type="submission" date="2016-11" db="EMBL/GenBank/DDBJ databases">
        <title>Description of two novel members of the family Erysipelotrichaceae: Ileibacterium lipovorans gen. nov., sp. nov. and Dubosiella newyorkensis, gen. nov., sp. nov.</title>
        <authorList>
            <person name="Cox L.M."/>
            <person name="Sohn J."/>
            <person name="Tyrrell K.L."/>
            <person name="Citron D.M."/>
            <person name="Lawson P.A."/>
            <person name="Patel N.B."/>
            <person name="Iizumi T."/>
            <person name="Perez-Perez G.I."/>
            <person name="Goldstein E.J."/>
            <person name="Blaser M.J."/>
        </authorList>
    </citation>
    <scope>NUCLEOTIDE SEQUENCE [LARGE SCALE GENOMIC DNA]</scope>
    <source>
        <strain evidence="6 7">NYU-BL-A3</strain>
    </source>
</reference>
<dbReference type="Pfam" id="PF01325">
    <property type="entry name" value="Fe_dep_repress"/>
    <property type="match status" value="1"/>
</dbReference>
<dbReference type="SMART" id="SM00529">
    <property type="entry name" value="HTH_DTXR"/>
    <property type="match status" value="1"/>
</dbReference>
<dbReference type="Proteomes" id="UP000186341">
    <property type="component" value="Unassembled WGS sequence"/>
</dbReference>